<organism evidence="1 2">
    <name type="scientific">Faecalibacterium langellae</name>
    <dbReference type="NCBI Taxonomy" id="3435293"/>
    <lineage>
        <taxon>Bacteria</taxon>
        <taxon>Bacillati</taxon>
        <taxon>Bacillota</taxon>
        <taxon>Clostridia</taxon>
        <taxon>Eubacteriales</taxon>
        <taxon>Oscillospiraceae</taxon>
        <taxon>Faecalibacterium</taxon>
    </lineage>
</organism>
<keyword evidence="2" id="KW-1185">Reference proteome</keyword>
<gene>
    <name evidence="1" type="ORF">CGS49_12690</name>
</gene>
<accession>A0ACC9CY76</accession>
<sequence length="636" mass="69017">MYRALYRKWRPQRFEDVVGQRAIVTALKNQITANRVGHAYLFTGVRGTGKTTCAKIFAKAVNCLHPVNGDPCGECEICKGIDNGSILDVVEMDAASNNGVDDIRDLRDETAYTPSACRYKVYIIDEVHMLSTAAFNALLKTLEEPPAHVIFILATTEIQKVPATILSRCQRYDFTRIGPEDIARRVEYIAGEEKLELTPDGAELIARLADGALRDALSILDTCAGVTAKIDADVVRRMAGVTDRSYLFHISDALEAQDGATALAELAQLRQQSVDVKRLTEELIAHYRALMLAALPGGQALLSGVSPEEEALYLEKGPQLGQREAIRAIRTLGNALEHMTRGSDQRIELELALFSLSEPPLQPVYQAAPVQTAAAPAPRPAAPQPFAAAPVQPFARAPAAETAQPVPAAEPVVQPAAKAEPSQVQTQAAPAAAPVKEPSAQAELAPAPADDVPPMPEEPPLQAEAAPPWDEPAAQSPPSAESAEPPAQLPQEPEPAARPEPVPVPENPADPVLNKPRKVAQEGVNPFPYWEKVVQQLQEKDPMLYTYLRKSKAYFDGTRVLIDGGKTFRDFIRANKDSQRLIKKLIKDVSGVAVPIGPYEPKNTAKHTSNAEQSLHALEKLGLEVTIEDTERKKKS</sequence>
<reference evidence="1 2" key="1">
    <citation type="journal article" date="2017" name="Front. Microbiol.">
        <title>New Insights into the Diversity of the Genus Faecalibacterium.</title>
        <authorList>
            <person name="Benevides L."/>
            <person name="Burman S."/>
            <person name="Martin R."/>
            <person name="Robert V."/>
            <person name="Thomas M."/>
            <person name="Miquel S."/>
            <person name="Chain F."/>
            <person name="Sokol H."/>
            <person name="Bermudez-Humaran L.G."/>
            <person name="Morrison M."/>
            <person name="Langella P."/>
            <person name="Azevedo V.A."/>
            <person name="Chatel J.M."/>
            <person name="Soares S."/>
        </authorList>
    </citation>
    <scope>NUCLEOTIDE SEQUENCE [LARGE SCALE GENOMIC DNA]</scope>
    <source>
        <strain evidence="2">CNCM I-4541</strain>
    </source>
</reference>
<evidence type="ECO:0000313" key="1">
    <source>
        <dbReference type="EMBL" id="PDX60816.1"/>
    </source>
</evidence>
<dbReference type="Proteomes" id="UP000220959">
    <property type="component" value="Unassembled WGS sequence"/>
</dbReference>
<name>A0ACC9CY76_9FIRM</name>
<comment type="caution">
    <text evidence="1">The sequence shown here is derived from an EMBL/GenBank/DDBJ whole genome shotgun (WGS) entry which is preliminary data.</text>
</comment>
<evidence type="ECO:0000313" key="2">
    <source>
        <dbReference type="Proteomes" id="UP000220959"/>
    </source>
</evidence>
<dbReference type="EMBL" id="NMTR01000021">
    <property type="protein sequence ID" value="PDX60816.1"/>
    <property type="molecule type" value="Genomic_DNA"/>
</dbReference>
<proteinExistence type="predicted"/>
<protein>
    <submittedName>
        <fullName evidence="1">Uncharacterized protein</fullName>
    </submittedName>
</protein>